<accession>A0A977IC82</accession>
<dbReference type="GO" id="GO:0003677">
    <property type="term" value="F:DNA binding"/>
    <property type="evidence" value="ECO:0007669"/>
    <property type="project" value="UniProtKB-KW"/>
</dbReference>
<organism evidence="3">
    <name type="scientific">Nitrososphaera viennensis</name>
    <dbReference type="NCBI Taxonomy" id="1034015"/>
    <lineage>
        <taxon>Archaea</taxon>
        <taxon>Nitrososphaerota</taxon>
        <taxon>Nitrososphaeria</taxon>
        <taxon>Nitrososphaerales</taxon>
        <taxon>Nitrososphaeraceae</taxon>
        <taxon>Nitrososphaera</taxon>
    </lineage>
</organism>
<keyword evidence="1" id="KW-0238">DNA-binding</keyword>
<evidence type="ECO:0000313" key="3">
    <source>
        <dbReference type="EMBL" id="UVS68130.1"/>
    </source>
</evidence>
<sequence length="303" mass="34420">MMVVFLKVPLGDRQYFDIPLNNHVSGILSDPSVKVRSITLTASNTVSICISKEVTEEVECTSIEGVDRNLRNLTVGNYENVMQYDLSKAVDITENTWSIIRSFKRNDVRVRKKIANKYGKRRRNRVNQLLHHVSKAVANKAKNDKAAIAFEDITYIRRLYQRGNGQGRNYRSTLNGWSFAEIKRLITYKAAWEGVRVIQLSVKETRGTSQLCPRCGKKMTQKDRKARQLWCAECKRWMDRDVVAAMNLSFKGLARFASSKGAACEAMKGNPGEAMPVILRVDAAKLSHCQQPKVDRVVHQPKT</sequence>
<dbReference type="AlphaFoldDB" id="A0A977IC82"/>
<dbReference type="Pfam" id="PF07282">
    <property type="entry name" value="Cas12f1-like_TNB"/>
    <property type="match status" value="1"/>
</dbReference>
<dbReference type="InterPro" id="IPR010095">
    <property type="entry name" value="Cas12f1-like_TNB"/>
</dbReference>
<dbReference type="RefSeq" id="WP_144239617.1">
    <property type="nucleotide sequence ID" value="NZ_CP103305.1"/>
</dbReference>
<proteinExistence type="predicted"/>
<dbReference type="GO" id="GO:0046983">
    <property type="term" value="F:protein dimerization activity"/>
    <property type="evidence" value="ECO:0007669"/>
    <property type="project" value="InterPro"/>
</dbReference>
<evidence type="ECO:0000259" key="2">
    <source>
        <dbReference type="PROSITE" id="PS50888"/>
    </source>
</evidence>
<dbReference type="EMBL" id="CP103305">
    <property type="protein sequence ID" value="UVS68130.1"/>
    <property type="molecule type" value="Genomic_DNA"/>
</dbReference>
<protein>
    <submittedName>
        <fullName evidence="3">Transposase</fullName>
    </submittedName>
</protein>
<gene>
    <name evidence="3" type="ORF">NWT39_09490</name>
</gene>
<dbReference type="InterPro" id="IPR011598">
    <property type="entry name" value="bHLH_dom"/>
</dbReference>
<reference evidence="3" key="1">
    <citation type="submission" date="2022-08" db="EMBL/GenBank/DDBJ databases">
        <title>Dynamic responses of ammonia-oxidizing microbial communities induced by reactive oxygen species (ROS) in fluctuating redox aquifers.</title>
        <authorList>
            <person name="Wang P."/>
            <person name="Wang H."/>
        </authorList>
    </citation>
    <scope>NUCLEOTIDE SEQUENCE</scope>
    <source>
        <strain evidence="3">PLX03</strain>
    </source>
</reference>
<evidence type="ECO:0000256" key="1">
    <source>
        <dbReference type="ARBA" id="ARBA00023125"/>
    </source>
</evidence>
<name>A0A977IC82_9ARCH</name>
<dbReference type="NCBIfam" id="TIGR01766">
    <property type="entry name" value="IS200/IS605 family accessory protein TnpB-like domain"/>
    <property type="match status" value="1"/>
</dbReference>
<dbReference type="Proteomes" id="UP001059771">
    <property type="component" value="Chromosome"/>
</dbReference>
<dbReference type="PROSITE" id="PS50888">
    <property type="entry name" value="BHLH"/>
    <property type="match status" value="1"/>
</dbReference>
<dbReference type="GeneID" id="74947172"/>
<feature type="domain" description="BHLH" evidence="2">
    <location>
        <begin position="110"/>
        <end position="159"/>
    </location>
</feature>